<dbReference type="InterPro" id="IPR002187">
    <property type="entry name" value="N-reg_PII"/>
</dbReference>
<dbReference type="STRING" id="1471761.B0W44_01465"/>
<dbReference type="PANTHER" id="PTHR30115">
    <property type="entry name" value="NITROGEN REGULATORY PROTEIN P-II"/>
    <property type="match status" value="1"/>
</dbReference>
<dbReference type="Gene3D" id="3.30.70.120">
    <property type="match status" value="1"/>
</dbReference>
<dbReference type="PANTHER" id="PTHR30115:SF11">
    <property type="entry name" value="NITROGEN REGULATORY PROTEIN P-II HOMOLOG"/>
    <property type="match status" value="1"/>
</dbReference>
<protein>
    <submittedName>
        <fullName evidence="2">Transcriptional regulator</fullName>
    </submittedName>
</protein>
<accession>A0A1U9K3N7</accession>
<dbReference type="PROSITE" id="PS00638">
    <property type="entry name" value="PII_GLNB_CTER"/>
    <property type="match status" value="1"/>
</dbReference>
<dbReference type="InterPro" id="IPR011322">
    <property type="entry name" value="N-reg_PII-like_a/b"/>
</dbReference>
<dbReference type="GO" id="GO:0005829">
    <property type="term" value="C:cytosol"/>
    <property type="evidence" value="ECO:0007669"/>
    <property type="project" value="TreeGrafter"/>
</dbReference>
<evidence type="ECO:0000313" key="2">
    <source>
        <dbReference type="EMBL" id="AQS54648.1"/>
    </source>
</evidence>
<dbReference type="Proteomes" id="UP000188603">
    <property type="component" value="Chromosome"/>
</dbReference>
<dbReference type="InterPro" id="IPR017918">
    <property type="entry name" value="N-reg_PII_CS"/>
</dbReference>
<name>A0A1U9K3N7_9BACL</name>
<organism evidence="2 3">
    <name type="scientific">Novibacillus thermophilus</name>
    <dbReference type="NCBI Taxonomy" id="1471761"/>
    <lineage>
        <taxon>Bacteria</taxon>
        <taxon>Bacillati</taxon>
        <taxon>Bacillota</taxon>
        <taxon>Bacilli</taxon>
        <taxon>Bacillales</taxon>
        <taxon>Thermoactinomycetaceae</taxon>
        <taxon>Novibacillus</taxon>
    </lineage>
</organism>
<comment type="similarity">
    <text evidence="1">Belongs to the P(II) protein family.</text>
</comment>
<dbReference type="KEGG" id="ntr:B0W44_01465"/>
<dbReference type="PRINTS" id="PR00340">
    <property type="entry name" value="PIIGLNB"/>
</dbReference>
<dbReference type="GO" id="GO:0006808">
    <property type="term" value="P:regulation of nitrogen utilization"/>
    <property type="evidence" value="ECO:0007669"/>
    <property type="project" value="InterPro"/>
</dbReference>
<dbReference type="SMART" id="SM00938">
    <property type="entry name" value="P-II"/>
    <property type="match status" value="1"/>
</dbReference>
<sequence length="115" mass="12469">MNKVEAIIRPESFQKLRQALLGLGVRGMTVSEVAGFGLQKGQTGVFRGSVFEMQFLPKVKVELVIEESRVDAVIEAIRSSCATGKVGDGKIFVYPVEDAVRIRTGEQGLEALTGE</sequence>
<evidence type="ECO:0000313" key="3">
    <source>
        <dbReference type="Proteomes" id="UP000188603"/>
    </source>
</evidence>
<dbReference type="AlphaFoldDB" id="A0A1U9K3N7"/>
<proteinExistence type="inferred from homology"/>
<dbReference type="SUPFAM" id="SSF54913">
    <property type="entry name" value="GlnB-like"/>
    <property type="match status" value="1"/>
</dbReference>
<dbReference type="InterPro" id="IPR015867">
    <property type="entry name" value="N-reg_PII/ATP_PRibTrfase_C"/>
</dbReference>
<reference evidence="2 3" key="1">
    <citation type="journal article" date="2015" name="Int. J. Syst. Evol. Microbiol.">
        <title>Novibacillus thermophilus gen. nov., sp. nov., a Gram-staining-negative and moderately thermophilic member of the family Thermoactinomycetaceae.</title>
        <authorList>
            <person name="Yang G."/>
            <person name="Chen J."/>
            <person name="Zhou S."/>
        </authorList>
    </citation>
    <scope>NUCLEOTIDE SEQUENCE [LARGE SCALE GENOMIC DNA]</scope>
    <source>
        <strain evidence="2 3">SG-1</strain>
    </source>
</reference>
<dbReference type="GO" id="GO:0030234">
    <property type="term" value="F:enzyme regulator activity"/>
    <property type="evidence" value="ECO:0007669"/>
    <property type="project" value="InterPro"/>
</dbReference>
<gene>
    <name evidence="2" type="ORF">B0W44_01465</name>
</gene>
<keyword evidence="3" id="KW-1185">Reference proteome</keyword>
<dbReference type="RefSeq" id="WP_077718467.1">
    <property type="nucleotide sequence ID" value="NZ_CP019699.1"/>
</dbReference>
<evidence type="ECO:0000256" key="1">
    <source>
        <dbReference type="RuleBase" id="RU003936"/>
    </source>
</evidence>
<dbReference type="Pfam" id="PF00543">
    <property type="entry name" value="P-II"/>
    <property type="match status" value="1"/>
</dbReference>
<dbReference type="PROSITE" id="PS51343">
    <property type="entry name" value="PII_GLNB_DOM"/>
    <property type="match status" value="1"/>
</dbReference>
<dbReference type="EMBL" id="CP019699">
    <property type="protein sequence ID" value="AQS54648.1"/>
    <property type="molecule type" value="Genomic_DNA"/>
</dbReference>
<dbReference type="GO" id="GO:0005524">
    <property type="term" value="F:ATP binding"/>
    <property type="evidence" value="ECO:0007669"/>
    <property type="project" value="TreeGrafter"/>
</dbReference>
<dbReference type="OrthoDB" id="9802729at2"/>